<evidence type="ECO:0000313" key="1">
    <source>
        <dbReference type="EMBL" id="GGF73477.1"/>
    </source>
</evidence>
<reference evidence="1" key="2">
    <citation type="submission" date="2020-09" db="EMBL/GenBank/DDBJ databases">
        <authorList>
            <person name="Sun Q."/>
            <person name="Zhou Y."/>
        </authorList>
    </citation>
    <scope>NUCLEOTIDE SEQUENCE</scope>
    <source>
        <strain evidence="1">CGMCC 1.15254</strain>
    </source>
</reference>
<dbReference type="EMBL" id="BMHV01000028">
    <property type="protein sequence ID" value="GGF73477.1"/>
    <property type="molecule type" value="Genomic_DNA"/>
</dbReference>
<evidence type="ECO:0000313" key="2">
    <source>
        <dbReference type="Proteomes" id="UP000632498"/>
    </source>
</evidence>
<organism evidence="1 2">
    <name type="scientific">Terasakiella brassicae</name>
    <dbReference type="NCBI Taxonomy" id="1634917"/>
    <lineage>
        <taxon>Bacteria</taxon>
        <taxon>Pseudomonadati</taxon>
        <taxon>Pseudomonadota</taxon>
        <taxon>Alphaproteobacteria</taxon>
        <taxon>Rhodospirillales</taxon>
        <taxon>Terasakiellaceae</taxon>
        <taxon>Terasakiella</taxon>
    </lineage>
</organism>
<gene>
    <name evidence="1" type="ORF">GCM10011332_29430</name>
</gene>
<sequence>MMLVGVVSSASATTDQEFMNPDHWLEQERLANGRDHGGVHLKQRAEYCDAVRNDISDIFSRNANRVWSFSVFKPEGFMVMADIQKFERKLRNASEYAYKQINRIMHSGSTMSECDTQKDDAVNTMACIMSILPKFEPIGISTEQFQTVNCDWQLDPSRP</sequence>
<accession>A0A917C5T1</accession>
<comment type="caution">
    <text evidence="1">The sequence shown here is derived from an EMBL/GenBank/DDBJ whole genome shotgun (WGS) entry which is preliminary data.</text>
</comment>
<proteinExistence type="predicted"/>
<dbReference type="Proteomes" id="UP000632498">
    <property type="component" value="Unassembled WGS sequence"/>
</dbReference>
<name>A0A917C5T1_9PROT</name>
<dbReference type="AlphaFoldDB" id="A0A917C5T1"/>
<protein>
    <submittedName>
        <fullName evidence="1">Uncharacterized protein</fullName>
    </submittedName>
</protein>
<keyword evidence="2" id="KW-1185">Reference proteome</keyword>
<reference evidence="1" key="1">
    <citation type="journal article" date="2014" name="Int. J. Syst. Evol. Microbiol.">
        <title>Complete genome sequence of Corynebacterium casei LMG S-19264T (=DSM 44701T), isolated from a smear-ripened cheese.</title>
        <authorList>
            <consortium name="US DOE Joint Genome Institute (JGI-PGF)"/>
            <person name="Walter F."/>
            <person name="Albersmeier A."/>
            <person name="Kalinowski J."/>
            <person name="Ruckert C."/>
        </authorList>
    </citation>
    <scope>NUCLEOTIDE SEQUENCE</scope>
    <source>
        <strain evidence="1">CGMCC 1.15254</strain>
    </source>
</reference>